<evidence type="ECO:0000256" key="4">
    <source>
        <dbReference type="ARBA" id="ARBA00022989"/>
    </source>
</evidence>
<feature type="region of interest" description="Disordered" evidence="6">
    <location>
        <begin position="295"/>
        <end position="322"/>
    </location>
</feature>
<evidence type="ECO:0000256" key="1">
    <source>
        <dbReference type="ARBA" id="ARBA00004651"/>
    </source>
</evidence>
<proteinExistence type="predicted"/>
<feature type="transmembrane region" description="Helical" evidence="7">
    <location>
        <begin position="224"/>
        <end position="242"/>
    </location>
</feature>
<name>A0ABY4R1C0_9ACTN</name>
<comment type="subcellular location">
    <subcellularLocation>
        <location evidence="1">Cell membrane</location>
        <topology evidence="1">Multi-pass membrane protein</topology>
    </subcellularLocation>
</comment>
<evidence type="ECO:0000313" key="8">
    <source>
        <dbReference type="EMBL" id="UQX89398.1"/>
    </source>
</evidence>
<evidence type="ECO:0000313" key="9">
    <source>
        <dbReference type="Proteomes" id="UP001056336"/>
    </source>
</evidence>
<evidence type="ECO:0000256" key="5">
    <source>
        <dbReference type="ARBA" id="ARBA00023136"/>
    </source>
</evidence>
<feature type="transmembrane region" description="Helical" evidence="7">
    <location>
        <begin position="20"/>
        <end position="42"/>
    </location>
</feature>
<dbReference type="Pfam" id="PF03706">
    <property type="entry name" value="LPG_synthase_TM"/>
    <property type="match status" value="1"/>
</dbReference>
<feature type="transmembrane region" description="Helical" evidence="7">
    <location>
        <begin position="190"/>
        <end position="212"/>
    </location>
</feature>
<feature type="transmembrane region" description="Helical" evidence="7">
    <location>
        <begin position="48"/>
        <end position="69"/>
    </location>
</feature>
<reference evidence="8" key="2">
    <citation type="submission" date="2022-05" db="EMBL/GenBank/DDBJ databases">
        <authorList>
            <person name="Kim J.-S."/>
            <person name="Lee K."/>
            <person name="Suh M."/>
            <person name="Eom M."/>
            <person name="Kim J.-S."/>
            <person name="Kim D.-S."/>
            <person name="Ko S.-H."/>
            <person name="Shin Y."/>
            <person name="Lee J.-S."/>
        </authorList>
    </citation>
    <scope>NUCLEOTIDE SEQUENCE</scope>
    <source>
        <strain evidence="8">N237</strain>
    </source>
</reference>
<feature type="transmembrane region" description="Helical" evidence="7">
    <location>
        <begin position="158"/>
        <end position="178"/>
    </location>
</feature>
<accession>A0ABY4R1C0</accession>
<dbReference type="InterPro" id="IPR022791">
    <property type="entry name" value="L-PG_synthase/AglD"/>
</dbReference>
<keyword evidence="4 7" id="KW-1133">Transmembrane helix</keyword>
<dbReference type="EMBL" id="CP097332">
    <property type="protein sequence ID" value="UQX89398.1"/>
    <property type="molecule type" value="Genomic_DNA"/>
</dbReference>
<feature type="compositionally biased region" description="Basic and acidic residues" evidence="6">
    <location>
        <begin position="308"/>
        <end position="322"/>
    </location>
</feature>
<keyword evidence="2" id="KW-1003">Cell membrane</keyword>
<dbReference type="Proteomes" id="UP001056336">
    <property type="component" value="Chromosome"/>
</dbReference>
<organism evidence="8 9">
    <name type="scientific">Jatrophihabitans telluris</name>
    <dbReference type="NCBI Taxonomy" id="2038343"/>
    <lineage>
        <taxon>Bacteria</taxon>
        <taxon>Bacillati</taxon>
        <taxon>Actinomycetota</taxon>
        <taxon>Actinomycetes</taxon>
        <taxon>Jatrophihabitantales</taxon>
        <taxon>Jatrophihabitantaceae</taxon>
        <taxon>Jatrophihabitans</taxon>
    </lineage>
</organism>
<keyword evidence="3 7" id="KW-0812">Transmembrane</keyword>
<sequence length="322" mass="33740">MGAALRPSLPVRWSFPRRWLSLLSGAAVTTGLFLILGPAPFLDGLARITPTCLVVAGLIAIVSTVAAAWRWAVIARALGLQLGLSTAVLACYRSQLLNTILPGGVLGDVHRGLSHGQSQHNRARGLQAVFWERTSGQVVQLGLAVLALLVLPSPLRRWWVLVALGVAVLAMVVVLTALRRRTDPSGFRWWPAVLFGSSIAVIGHVATFLLAARTAGVQRPWFELVPLAMLVLVAMAIPANVAGWGAREGAAASVFAAAGLPAAAGVATATVYGVMVAVAALPGAAVLLTGIARRPEPERATAPETEPAADRERVREEVSVRG</sequence>
<dbReference type="RefSeq" id="WP_249773294.1">
    <property type="nucleotide sequence ID" value="NZ_CP097332.1"/>
</dbReference>
<keyword evidence="9" id="KW-1185">Reference proteome</keyword>
<evidence type="ECO:0000256" key="3">
    <source>
        <dbReference type="ARBA" id="ARBA00022692"/>
    </source>
</evidence>
<feature type="transmembrane region" description="Helical" evidence="7">
    <location>
        <begin position="272"/>
        <end position="292"/>
    </location>
</feature>
<evidence type="ECO:0000256" key="2">
    <source>
        <dbReference type="ARBA" id="ARBA00022475"/>
    </source>
</evidence>
<evidence type="ECO:0000256" key="6">
    <source>
        <dbReference type="SAM" id="MobiDB-lite"/>
    </source>
</evidence>
<evidence type="ECO:0000256" key="7">
    <source>
        <dbReference type="SAM" id="Phobius"/>
    </source>
</evidence>
<dbReference type="PANTHER" id="PTHR40277">
    <property type="entry name" value="BLL5419 PROTEIN"/>
    <property type="match status" value="1"/>
</dbReference>
<protein>
    <submittedName>
        <fullName evidence="8">Flippase-like domain-containing protein</fullName>
    </submittedName>
</protein>
<keyword evidence="5 7" id="KW-0472">Membrane</keyword>
<dbReference type="PANTHER" id="PTHR40277:SF1">
    <property type="entry name" value="BLL5419 PROTEIN"/>
    <property type="match status" value="1"/>
</dbReference>
<reference evidence="8" key="1">
    <citation type="journal article" date="2018" name="Int. J. Syst. Evol. Microbiol.">
        <title>Jatrophihabitans telluris sp. nov., isolated from sediment soil of lava forest wetlands and the emended description of the genus Jatrophihabitans.</title>
        <authorList>
            <person name="Lee K.C."/>
            <person name="Suh M.K."/>
            <person name="Eom M.K."/>
            <person name="Kim K.K."/>
            <person name="Kim J.S."/>
            <person name="Kim D.S."/>
            <person name="Ko S.H."/>
            <person name="Shin Y.K."/>
            <person name="Lee J.S."/>
        </authorList>
    </citation>
    <scope>NUCLEOTIDE SEQUENCE</scope>
    <source>
        <strain evidence="8">N237</strain>
    </source>
</reference>
<gene>
    <name evidence="8" type="ORF">M6D93_05180</name>
</gene>